<evidence type="ECO:0000256" key="3">
    <source>
        <dbReference type="ARBA" id="ARBA00023295"/>
    </source>
</evidence>
<dbReference type="Gene3D" id="2.60.40.10">
    <property type="entry name" value="Immunoglobulins"/>
    <property type="match status" value="1"/>
</dbReference>
<evidence type="ECO:0000313" key="9">
    <source>
        <dbReference type="Proteomes" id="UP000199012"/>
    </source>
</evidence>
<reference evidence="8 9" key="1">
    <citation type="submission" date="2016-10" db="EMBL/GenBank/DDBJ databases">
        <authorList>
            <person name="de Groot N.N."/>
        </authorList>
    </citation>
    <scope>NUCLEOTIDE SEQUENCE [LARGE SCALE GENOMIC DNA]</scope>
    <source>
        <strain evidence="8 9">CGMCC 4.6945</strain>
    </source>
</reference>
<evidence type="ECO:0000256" key="5">
    <source>
        <dbReference type="SAM" id="MobiDB-lite"/>
    </source>
</evidence>
<gene>
    <name evidence="8" type="ORF">SAMN05421867_10431</name>
</gene>
<dbReference type="EMBL" id="FOKA01000004">
    <property type="protein sequence ID" value="SFA94408.1"/>
    <property type="molecule type" value="Genomic_DNA"/>
</dbReference>
<keyword evidence="6" id="KW-0732">Signal</keyword>
<dbReference type="InterPro" id="IPR017853">
    <property type="entry name" value="GH"/>
</dbReference>
<sequence>MRRTSMPAAARRWRPRALAATLTTVALLAVGLAVPAAASAADDGPLSGVYGRGGRVASVTEFGDWRGRDVDVVQDFVDGTSWRTLSDPWIVEQWAGRGYEMSYSVPMLPASGGSMSRGAAGEYNTYFRQLAQHLVDNGQRDAILRLGWEMNGDWFRWSAVPDADTYVAYWRQIVRAMRSVDGEAFRFEWAPNPGAGTSGFDKVSAYPGDSYVDLIGTSLYNQSWSYSPDQREERWNRFVTMPYGLQWSVDFAKAHGKRNSMPEWGLTYRCDGNGGNDDPYFIEQLSKWFTTHDYYYETYFNYTGGTLCEQTHSLYSSRFPKAAAAYKTIFGTGATNTPDESDPVTDPDPAPSAGGTVDGRVLKVSWLSTRLGALPLSWMGVSSSRVYIHAKPTFDVERVRFYLDDTDASGTPIGTDSTAPYDMRGGTSTNAVPWDARPLSPGKHTMTAVFDLPGGGTRTATVTFLSS</sequence>
<protein>
    <submittedName>
        <fullName evidence="8">Glycosyl hydrolase family 26</fullName>
    </submittedName>
</protein>
<organism evidence="8 9">
    <name type="scientific">Cellulomonas marina</name>
    <dbReference type="NCBI Taxonomy" id="988821"/>
    <lineage>
        <taxon>Bacteria</taxon>
        <taxon>Bacillati</taxon>
        <taxon>Actinomycetota</taxon>
        <taxon>Actinomycetes</taxon>
        <taxon>Micrococcales</taxon>
        <taxon>Cellulomonadaceae</taxon>
        <taxon>Cellulomonas</taxon>
    </lineage>
</organism>
<evidence type="ECO:0000256" key="1">
    <source>
        <dbReference type="ARBA" id="ARBA00007754"/>
    </source>
</evidence>
<feature type="chain" id="PRO_5011520621" evidence="6">
    <location>
        <begin position="41"/>
        <end position="467"/>
    </location>
</feature>
<comment type="similarity">
    <text evidence="1 4">Belongs to the glycosyl hydrolase 26 family.</text>
</comment>
<dbReference type="SUPFAM" id="SSF51445">
    <property type="entry name" value="(Trans)glycosidases"/>
    <property type="match status" value="1"/>
</dbReference>
<dbReference type="InterPro" id="IPR000805">
    <property type="entry name" value="Glyco_hydro_26"/>
</dbReference>
<keyword evidence="9" id="KW-1185">Reference proteome</keyword>
<dbReference type="PANTHER" id="PTHR40079">
    <property type="entry name" value="MANNAN ENDO-1,4-BETA-MANNOSIDASE E-RELATED"/>
    <property type="match status" value="1"/>
</dbReference>
<feature type="region of interest" description="Disordered" evidence="5">
    <location>
        <begin position="334"/>
        <end position="356"/>
    </location>
</feature>
<feature type="active site" description="Nucleophile" evidence="4">
    <location>
        <position position="263"/>
    </location>
</feature>
<proteinExistence type="inferred from homology"/>
<dbReference type="STRING" id="988821.SAMN05421867_10431"/>
<dbReference type="InterPro" id="IPR022790">
    <property type="entry name" value="GH26_dom"/>
</dbReference>
<evidence type="ECO:0000256" key="4">
    <source>
        <dbReference type="PROSITE-ProRule" id="PRU01100"/>
    </source>
</evidence>
<dbReference type="PROSITE" id="PS51764">
    <property type="entry name" value="GH26"/>
    <property type="match status" value="1"/>
</dbReference>
<evidence type="ECO:0000256" key="2">
    <source>
        <dbReference type="ARBA" id="ARBA00022801"/>
    </source>
</evidence>
<dbReference type="Gene3D" id="3.20.20.80">
    <property type="entry name" value="Glycosidases"/>
    <property type="match status" value="1"/>
</dbReference>
<name>A0A1I0X201_9CELL</name>
<evidence type="ECO:0000313" key="8">
    <source>
        <dbReference type="EMBL" id="SFA94408.1"/>
    </source>
</evidence>
<dbReference type="GO" id="GO:0006080">
    <property type="term" value="P:substituted mannan metabolic process"/>
    <property type="evidence" value="ECO:0007669"/>
    <property type="project" value="InterPro"/>
</dbReference>
<dbReference type="GO" id="GO:0016985">
    <property type="term" value="F:mannan endo-1,4-beta-mannosidase activity"/>
    <property type="evidence" value="ECO:0007669"/>
    <property type="project" value="InterPro"/>
</dbReference>
<dbReference type="PANTHER" id="PTHR40079:SF4">
    <property type="entry name" value="GH26 DOMAIN-CONTAINING PROTEIN-RELATED"/>
    <property type="match status" value="1"/>
</dbReference>
<evidence type="ECO:0000259" key="7">
    <source>
        <dbReference type="PROSITE" id="PS51764"/>
    </source>
</evidence>
<accession>A0A1I0X201</accession>
<dbReference type="AlphaFoldDB" id="A0A1I0X201"/>
<dbReference type="Pfam" id="PF02156">
    <property type="entry name" value="Glyco_hydro_26"/>
    <property type="match status" value="1"/>
</dbReference>
<keyword evidence="2 4" id="KW-0378">Hydrolase</keyword>
<keyword evidence="3 4" id="KW-0326">Glycosidase</keyword>
<evidence type="ECO:0000256" key="6">
    <source>
        <dbReference type="SAM" id="SignalP"/>
    </source>
</evidence>
<feature type="domain" description="GH26" evidence="7">
    <location>
        <begin position="23"/>
        <end position="332"/>
    </location>
</feature>
<feature type="signal peptide" evidence="6">
    <location>
        <begin position="1"/>
        <end position="40"/>
    </location>
</feature>
<dbReference type="Proteomes" id="UP000199012">
    <property type="component" value="Unassembled WGS sequence"/>
</dbReference>
<dbReference type="RefSeq" id="WP_090031388.1">
    <property type="nucleotide sequence ID" value="NZ_BONM01000015.1"/>
</dbReference>
<dbReference type="InterPro" id="IPR013783">
    <property type="entry name" value="Ig-like_fold"/>
</dbReference>
<feature type="active site" description="Proton donor" evidence="4">
    <location>
        <position position="149"/>
    </location>
</feature>
<dbReference type="OrthoDB" id="9816550at2"/>